<evidence type="ECO:0000313" key="3">
    <source>
        <dbReference type="Proteomes" id="UP000018542"/>
    </source>
</evidence>
<dbReference type="PATRIC" id="fig|1029756.8.peg.765"/>
<evidence type="ECO:0000259" key="1">
    <source>
        <dbReference type="PROSITE" id="PS51688"/>
    </source>
</evidence>
<feature type="domain" description="Peptidase S74" evidence="1">
    <location>
        <begin position="1"/>
        <end position="87"/>
    </location>
</feature>
<dbReference type="KEGG" id="hni:W911_03655"/>
<name>V5SGB2_9HYPH</name>
<organism evidence="2 3">
    <name type="scientific">Hyphomicrobium nitrativorans NL23</name>
    <dbReference type="NCBI Taxonomy" id="1029756"/>
    <lineage>
        <taxon>Bacteria</taxon>
        <taxon>Pseudomonadati</taxon>
        <taxon>Pseudomonadota</taxon>
        <taxon>Alphaproteobacteria</taxon>
        <taxon>Hyphomicrobiales</taxon>
        <taxon>Hyphomicrobiaceae</taxon>
        <taxon>Hyphomicrobium</taxon>
    </lineage>
</organism>
<evidence type="ECO:0000313" key="2">
    <source>
        <dbReference type="EMBL" id="AHB49901.1"/>
    </source>
</evidence>
<accession>V5SGB2</accession>
<gene>
    <name evidence="2" type="ORF">W911_03655</name>
</gene>
<dbReference type="HOGENOM" id="CLU_2105661_0_0_5"/>
<dbReference type="Proteomes" id="UP000018542">
    <property type="component" value="Chromosome"/>
</dbReference>
<dbReference type="InterPro" id="IPR030392">
    <property type="entry name" value="S74_ICA"/>
</dbReference>
<dbReference type="STRING" id="1029756.W911_03655"/>
<reference evidence="2 3" key="1">
    <citation type="journal article" date="2014" name="Genome Announc.">
        <title>Complete Genome Sequence of Hyphomicrobium nitrativorans Strain NL23, a Denitrifying Bacterium Isolated from Biofilm of a Methanol-Fed Denitrification System Treating Seawater at the Montreal Biodome.</title>
        <authorList>
            <person name="Martineau C."/>
            <person name="Villeneuve C."/>
            <person name="Mauffrey F."/>
            <person name="Villemur R."/>
        </authorList>
    </citation>
    <scope>NUCLEOTIDE SEQUENCE [LARGE SCALE GENOMIC DNA]</scope>
    <source>
        <strain evidence="2">NL23</strain>
    </source>
</reference>
<proteinExistence type="predicted"/>
<sequence>MKLRPVRFHWRDAERAQGEQLGLIAQEVEKILPEVIGDPIDSSITLPDGSREEIKGTLNVSYAALVVPLIKAVQELKSENDTLRAEQKAANDKDAVRDAAIEEMRQQLRALMTSQ</sequence>
<keyword evidence="3" id="KW-1185">Reference proteome</keyword>
<dbReference type="EMBL" id="CP006912">
    <property type="protein sequence ID" value="AHB49901.1"/>
    <property type="molecule type" value="Genomic_DNA"/>
</dbReference>
<dbReference type="Pfam" id="PF13884">
    <property type="entry name" value="Peptidase_S74"/>
    <property type="match status" value="1"/>
</dbReference>
<protein>
    <recommendedName>
        <fullName evidence="1">Peptidase S74 domain-containing protein</fullName>
    </recommendedName>
</protein>
<dbReference type="AlphaFoldDB" id="V5SGB2"/>
<dbReference type="PROSITE" id="PS51688">
    <property type="entry name" value="ICA"/>
    <property type="match status" value="1"/>
</dbReference>